<dbReference type="Proteomes" id="UP000249891">
    <property type="component" value="Unassembled WGS sequence"/>
</dbReference>
<organism evidence="2 3">
    <name type="scientific">Capnocytophaga ochracea</name>
    <dbReference type="NCBI Taxonomy" id="1018"/>
    <lineage>
        <taxon>Bacteria</taxon>
        <taxon>Pseudomonadati</taxon>
        <taxon>Bacteroidota</taxon>
        <taxon>Flavobacteriia</taxon>
        <taxon>Flavobacteriales</taxon>
        <taxon>Flavobacteriaceae</taxon>
        <taxon>Capnocytophaga</taxon>
    </lineage>
</organism>
<dbReference type="Gene3D" id="3.30.1390.10">
    <property type="match status" value="1"/>
</dbReference>
<dbReference type="AlphaFoldDB" id="A0A2X2REV7"/>
<sequence length="96" mass="10912">MLRNNYQEETFDEGDITEFLEGECHLILYNDDVNTFDHVIDTLVKVCHHTFEQAEQCAIIVHFKGKCDVKSGSYTFLKPLCTALLNAGLSAEIEEV</sequence>
<dbReference type="GO" id="GO:0006508">
    <property type="term" value="P:proteolysis"/>
    <property type="evidence" value="ECO:0007669"/>
    <property type="project" value="UniProtKB-KW"/>
</dbReference>
<keyword evidence="2" id="KW-0378">Hydrolase</keyword>
<evidence type="ECO:0000313" key="3">
    <source>
        <dbReference type="Proteomes" id="UP000249891"/>
    </source>
</evidence>
<dbReference type="RefSeq" id="WP_009410245.1">
    <property type="nucleotide sequence ID" value="NZ_UARG01000017.1"/>
</dbReference>
<evidence type="ECO:0000313" key="2">
    <source>
        <dbReference type="EMBL" id="SQA78952.1"/>
    </source>
</evidence>
<accession>A0A2X2REV7</accession>
<dbReference type="InterPro" id="IPR014719">
    <property type="entry name" value="Ribosomal_bL12_C/ClpS-like"/>
</dbReference>
<reference evidence="2 3" key="1">
    <citation type="submission" date="2018-06" db="EMBL/GenBank/DDBJ databases">
        <authorList>
            <consortium name="Pathogen Informatics"/>
            <person name="Doyle S."/>
        </authorList>
    </citation>
    <scope>NUCLEOTIDE SEQUENCE [LARGE SCALE GENOMIC DNA]</scope>
    <source>
        <strain evidence="2 3">NCTC11546</strain>
    </source>
</reference>
<gene>
    <name evidence="2" type="ORF">NCTC11546_02203</name>
</gene>
<feature type="domain" description="Adaptor protein ClpS core" evidence="1">
    <location>
        <begin position="25"/>
        <end position="86"/>
    </location>
</feature>
<name>A0A2X2REV7_CAPOC</name>
<dbReference type="EMBL" id="UARG01000017">
    <property type="protein sequence ID" value="SQA78952.1"/>
    <property type="molecule type" value="Genomic_DNA"/>
</dbReference>
<protein>
    <submittedName>
        <fullName evidence="2">ATP-dependent Clp protease adaptor protein ClpS</fullName>
    </submittedName>
</protein>
<dbReference type="SUPFAM" id="SSF54736">
    <property type="entry name" value="ClpS-like"/>
    <property type="match status" value="1"/>
</dbReference>
<evidence type="ECO:0000259" key="1">
    <source>
        <dbReference type="Pfam" id="PF02617"/>
    </source>
</evidence>
<dbReference type="Pfam" id="PF02617">
    <property type="entry name" value="ClpS"/>
    <property type="match status" value="1"/>
</dbReference>
<keyword evidence="2" id="KW-0645">Protease</keyword>
<dbReference type="InterPro" id="IPR003769">
    <property type="entry name" value="ClpS_core"/>
</dbReference>
<proteinExistence type="predicted"/>
<dbReference type="GO" id="GO:0030163">
    <property type="term" value="P:protein catabolic process"/>
    <property type="evidence" value="ECO:0007669"/>
    <property type="project" value="InterPro"/>
</dbReference>
<dbReference type="GO" id="GO:0008233">
    <property type="term" value="F:peptidase activity"/>
    <property type="evidence" value="ECO:0007669"/>
    <property type="project" value="UniProtKB-KW"/>
</dbReference>